<proteinExistence type="predicted"/>
<evidence type="ECO:0000313" key="2">
    <source>
        <dbReference type="EMBL" id="CAB4951579.1"/>
    </source>
</evidence>
<dbReference type="CDD" id="cd02966">
    <property type="entry name" value="TlpA_like_family"/>
    <property type="match status" value="1"/>
</dbReference>
<protein>
    <submittedName>
        <fullName evidence="2">Unannotated protein</fullName>
    </submittedName>
</protein>
<dbReference type="InterPro" id="IPR013766">
    <property type="entry name" value="Thioredoxin_domain"/>
</dbReference>
<dbReference type="GO" id="GO:0016209">
    <property type="term" value="F:antioxidant activity"/>
    <property type="evidence" value="ECO:0007669"/>
    <property type="project" value="InterPro"/>
</dbReference>
<dbReference type="InterPro" id="IPR050553">
    <property type="entry name" value="Thioredoxin_ResA/DsbE_sf"/>
</dbReference>
<dbReference type="Pfam" id="PF00578">
    <property type="entry name" value="AhpC-TSA"/>
    <property type="match status" value="1"/>
</dbReference>
<reference evidence="2" key="1">
    <citation type="submission" date="2020-05" db="EMBL/GenBank/DDBJ databases">
        <authorList>
            <person name="Chiriac C."/>
            <person name="Salcher M."/>
            <person name="Ghai R."/>
            <person name="Kavagutti S V."/>
        </authorList>
    </citation>
    <scope>NUCLEOTIDE SEQUENCE</scope>
</reference>
<name>A0A6J7KA80_9ZZZZ</name>
<dbReference type="InterPro" id="IPR000866">
    <property type="entry name" value="AhpC/TSA"/>
</dbReference>
<dbReference type="PROSITE" id="PS00194">
    <property type="entry name" value="THIOREDOXIN_1"/>
    <property type="match status" value="1"/>
</dbReference>
<dbReference type="Gene3D" id="3.40.30.10">
    <property type="entry name" value="Glutaredoxin"/>
    <property type="match status" value="1"/>
</dbReference>
<dbReference type="InterPro" id="IPR017937">
    <property type="entry name" value="Thioredoxin_CS"/>
</dbReference>
<evidence type="ECO:0000259" key="1">
    <source>
        <dbReference type="PROSITE" id="PS51352"/>
    </source>
</evidence>
<dbReference type="PANTHER" id="PTHR42852:SF13">
    <property type="entry name" value="PROTEIN DIPZ"/>
    <property type="match status" value="1"/>
</dbReference>
<gene>
    <name evidence="2" type="ORF">UFOPK3828_00410</name>
</gene>
<dbReference type="SUPFAM" id="SSF52833">
    <property type="entry name" value="Thioredoxin-like"/>
    <property type="match status" value="1"/>
</dbReference>
<dbReference type="EMBL" id="CAFBNP010000053">
    <property type="protein sequence ID" value="CAB4951579.1"/>
    <property type="molecule type" value="Genomic_DNA"/>
</dbReference>
<feature type="domain" description="Thioredoxin" evidence="1">
    <location>
        <begin position="37"/>
        <end position="173"/>
    </location>
</feature>
<accession>A0A6J7KA80</accession>
<dbReference type="InterPro" id="IPR036249">
    <property type="entry name" value="Thioredoxin-like_sf"/>
</dbReference>
<dbReference type="PROSITE" id="PS51257">
    <property type="entry name" value="PROKAR_LIPOPROTEIN"/>
    <property type="match status" value="1"/>
</dbReference>
<dbReference type="PROSITE" id="PS51352">
    <property type="entry name" value="THIOREDOXIN_2"/>
    <property type="match status" value="1"/>
</dbReference>
<dbReference type="GO" id="GO:0016491">
    <property type="term" value="F:oxidoreductase activity"/>
    <property type="evidence" value="ECO:0007669"/>
    <property type="project" value="InterPro"/>
</dbReference>
<dbReference type="AlphaFoldDB" id="A0A6J7KA80"/>
<dbReference type="PANTHER" id="PTHR42852">
    <property type="entry name" value="THIOL:DISULFIDE INTERCHANGE PROTEIN DSBE"/>
    <property type="match status" value="1"/>
</dbReference>
<sequence length="176" mass="19158">MKIIAALLASTFLLTSCGSENPKSMSPGKVISCLSIATIPNKKTGTTLECLDGNSKVTIEAIKGPAVINVWGSWCTPCKQEMPFLRELAATGKVQIIGIDVEEPNMETARKFVIDQGITWPNLYDKDGSTKGTFGMGVPITWYVNLKGEVVYKHIGVLKSKDELFSDVEKYLGVKL</sequence>
<organism evidence="2">
    <name type="scientific">freshwater metagenome</name>
    <dbReference type="NCBI Taxonomy" id="449393"/>
    <lineage>
        <taxon>unclassified sequences</taxon>
        <taxon>metagenomes</taxon>
        <taxon>ecological metagenomes</taxon>
    </lineage>
</organism>